<feature type="region of interest" description="Disordered" evidence="1">
    <location>
        <begin position="1"/>
        <end position="29"/>
    </location>
</feature>
<protein>
    <submittedName>
        <fullName evidence="2">Uncharacterized protein</fullName>
    </submittedName>
</protein>
<reference evidence="2 3" key="1">
    <citation type="submission" date="2013-12" db="EMBL/GenBank/DDBJ databases">
        <authorList>
            <consortium name="DOE Joint Genome Institute"/>
            <person name="Muyzer G."/>
            <person name="Huntemann M."/>
            <person name="Han J."/>
            <person name="Chen A."/>
            <person name="Kyrpides N."/>
            <person name="Mavromatis K."/>
            <person name="Markowitz V."/>
            <person name="Palaniappan K."/>
            <person name="Ivanova N."/>
            <person name="Schaumberg A."/>
            <person name="Pati A."/>
            <person name="Liolios K."/>
            <person name="Nordberg H.P."/>
            <person name="Cantor M.N."/>
            <person name="Hua S.X."/>
            <person name="Woyke T."/>
        </authorList>
    </citation>
    <scope>NUCLEOTIDE SEQUENCE [LARGE SCALE GENOMIC DNA]</scope>
    <source>
        <strain evidence="2 3">ARh 1</strain>
    </source>
</reference>
<organism evidence="2 3">
    <name type="scientific">Thioalkalivibrio paradoxus ARh 1</name>
    <dbReference type="NCBI Taxonomy" id="713585"/>
    <lineage>
        <taxon>Bacteria</taxon>
        <taxon>Pseudomonadati</taxon>
        <taxon>Pseudomonadota</taxon>
        <taxon>Gammaproteobacteria</taxon>
        <taxon>Chromatiales</taxon>
        <taxon>Ectothiorhodospiraceae</taxon>
        <taxon>Thioalkalivibrio</taxon>
    </lineage>
</organism>
<proteinExistence type="predicted"/>
<keyword evidence="3" id="KW-1185">Reference proteome</keyword>
<dbReference type="AlphaFoldDB" id="W0DTM9"/>
<sequence>MVQRFSDAGRTGKSIARDPAGTGRCCIGG</sequence>
<evidence type="ECO:0000256" key="1">
    <source>
        <dbReference type="SAM" id="MobiDB-lite"/>
    </source>
</evidence>
<dbReference type="KEGG" id="tti:THITH_12580"/>
<gene>
    <name evidence="2" type="ORF">THITH_12580</name>
</gene>
<evidence type="ECO:0000313" key="2">
    <source>
        <dbReference type="EMBL" id="AHF00211.1"/>
    </source>
</evidence>
<dbReference type="HOGENOM" id="CLU_3410433_0_0_6"/>
<name>W0DTM9_9GAMM</name>
<accession>W0DTM9</accession>
<dbReference type="EMBL" id="CP007029">
    <property type="protein sequence ID" value="AHF00211.1"/>
    <property type="molecule type" value="Genomic_DNA"/>
</dbReference>
<dbReference type="Proteomes" id="UP000005289">
    <property type="component" value="Chromosome"/>
</dbReference>
<evidence type="ECO:0000313" key="3">
    <source>
        <dbReference type="Proteomes" id="UP000005289"/>
    </source>
</evidence>